<dbReference type="InterPro" id="IPR001932">
    <property type="entry name" value="PPM-type_phosphatase-like_dom"/>
</dbReference>
<name>A0A8J6NKH3_9CHLR</name>
<evidence type="ECO:0000313" key="3">
    <source>
        <dbReference type="Proteomes" id="UP000614469"/>
    </source>
</evidence>
<evidence type="ECO:0000313" key="2">
    <source>
        <dbReference type="EMBL" id="MBC8334923.1"/>
    </source>
</evidence>
<organism evidence="2 3">
    <name type="scientific">Candidatus Desulfolinea nitratireducens</name>
    <dbReference type="NCBI Taxonomy" id="2841698"/>
    <lineage>
        <taxon>Bacteria</taxon>
        <taxon>Bacillati</taxon>
        <taxon>Chloroflexota</taxon>
        <taxon>Anaerolineae</taxon>
        <taxon>Anaerolineales</taxon>
        <taxon>Anaerolineales incertae sedis</taxon>
        <taxon>Candidatus Desulfolinea</taxon>
    </lineage>
</organism>
<dbReference type="CDD" id="cd00143">
    <property type="entry name" value="PP2Cc"/>
    <property type="match status" value="1"/>
</dbReference>
<dbReference type="SMART" id="SM00332">
    <property type="entry name" value="PP2Cc"/>
    <property type="match status" value="1"/>
</dbReference>
<dbReference type="Proteomes" id="UP000614469">
    <property type="component" value="Unassembled WGS sequence"/>
</dbReference>
<proteinExistence type="predicted"/>
<dbReference type="PROSITE" id="PS51746">
    <property type="entry name" value="PPM_2"/>
    <property type="match status" value="1"/>
</dbReference>
<accession>A0A8J6NKH3</accession>
<comment type="caution">
    <text evidence="2">The sequence shown here is derived from an EMBL/GenBank/DDBJ whole genome shotgun (WGS) entry which is preliminary data.</text>
</comment>
<dbReference type="InterPro" id="IPR015655">
    <property type="entry name" value="PP2C"/>
</dbReference>
<dbReference type="SUPFAM" id="SSF81606">
    <property type="entry name" value="PP2C-like"/>
    <property type="match status" value="1"/>
</dbReference>
<reference evidence="2 3" key="1">
    <citation type="submission" date="2020-08" db="EMBL/GenBank/DDBJ databases">
        <title>Bridging the membrane lipid divide: bacteria of the FCB group superphylum have the potential to synthesize archaeal ether lipids.</title>
        <authorList>
            <person name="Villanueva L."/>
            <person name="Von Meijenfeldt F.A.B."/>
            <person name="Westbye A.B."/>
            <person name="Yadav S."/>
            <person name="Hopmans E.C."/>
            <person name="Dutilh B.E."/>
            <person name="Sinninghe Damste J.S."/>
        </authorList>
    </citation>
    <scope>NUCLEOTIDE SEQUENCE [LARGE SCALE GENOMIC DNA]</scope>
    <source>
        <strain evidence="2">NIOZ-UU36</strain>
    </source>
</reference>
<gene>
    <name evidence="2" type="ORF">H8E29_06650</name>
</gene>
<dbReference type="PANTHER" id="PTHR13832:SF827">
    <property type="entry name" value="PROTEIN PHOSPHATASE 1L"/>
    <property type="match status" value="1"/>
</dbReference>
<dbReference type="SMART" id="SM00331">
    <property type="entry name" value="PP2C_SIG"/>
    <property type="match status" value="1"/>
</dbReference>
<dbReference type="GO" id="GO:0004722">
    <property type="term" value="F:protein serine/threonine phosphatase activity"/>
    <property type="evidence" value="ECO:0007669"/>
    <property type="project" value="InterPro"/>
</dbReference>
<protein>
    <submittedName>
        <fullName evidence="2">Serine/threonine-protein phosphatase</fullName>
    </submittedName>
</protein>
<dbReference type="InterPro" id="IPR036457">
    <property type="entry name" value="PPM-type-like_dom_sf"/>
</dbReference>
<dbReference type="AlphaFoldDB" id="A0A8J6NKH3"/>
<dbReference type="PANTHER" id="PTHR13832">
    <property type="entry name" value="PROTEIN PHOSPHATASE 2C"/>
    <property type="match status" value="1"/>
</dbReference>
<sequence>MFEFLKKLFPNKIKTTTNSDGKETVPLSPGQVDNLSTNQKQSYDLLQLTAAGGQSVGMQRELNEDSLLVITSTLAGNAGNTPFGLYIVADGMGGHQYGEVASNTAIRTFGGHIIRKFHPYLFNLPTTPLNESLQTIMHDGVNKAQEAIQRDAPGSGTTLTAALVLGQQITIAHVGDSRAYSVYPDGRFEAITRDHSLVGRLEELGQITAEEAEKHPQKNVLYRALGQGEVLEPDLFTVSFPQKGTLMICSDGLWGVLSEAEMFKAMNSVDTLELACQNLVNAANAAGGPDNISVVLAKMIG</sequence>
<dbReference type="EMBL" id="JACNJN010000085">
    <property type="protein sequence ID" value="MBC8334923.1"/>
    <property type="molecule type" value="Genomic_DNA"/>
</dbReference>
<feature type="domain" description="PPM-type phosphatase" evidence="1">
    <location>
        <begin position="48"/>
        <end position="299"/>
    </location>
</feature>
<dbReference type="Pfam" id="PF00481">
    <property type="entry name" value="PP2C"/>
    <property type="match status" value="1"/>
</dbReference>
<dbReference type="Gene3D" id="3.60.40.10">
    <property type="entry name" value="PPM-type phosphatase domain"/>
    <property type="match status" value="1"/>
</dbReference>
<evidence type="ECO:0000259" key="1">
    <source>
        <dbReference type="PROSITE" id="PS51746"/>
    </source>
</evidence>